<comment type="caution">
    <text evidence="8">The sequence shown here is derived from an EMBL/GenBank/DDBJ whole genome shotgun (WGS) entry which is preliminary data.</text>
</comment>
<organism evidence="8 9">
    <name type="scientific">Sphaerisporangium flaviroseum</name>
    <dbReference type="NCBI Taxonomy" id="509199"/>
    <lineage>
        <taxon>Bacteria</taxon>
        <taxon>Bacillati</taxon>
        <taxon>Actinomycetota</taxon>
        <taxon>Actinomycetes</taxon>
        <taxon>Streptosporangiales</taxon>
        <taxon>Streptosporangiaceae</taxon>
        <taxon>Sphaerisporangium</taxon>
    </lineage>
</organism>
<evidence type="ECO:0000259" key="6">
    <source>
        <dbReference type="Pfam" id="PF00441"/>
    </source>
</evidence>
<evidence type="ECO:0000256" key="1">
    <source>
        <dbReference type="ARBA" id="ARBA00001974"/>
    </source>
</evidence>
<dbReference type="InterPro" id="IPR009075">
    <property type="entry name" value="AcylCo_DH/oxidase_C"/>
</dbReference>
<proteinExistence type="inferred from homology"/>
<keyword evidence="5" id="KW-0560">Oxidoreductase</keyword>
<dbReference type="SUPFAM" id="SSF47203">
    <property type="entry name" value="Acyl-CoA dehydrogenase C-terminal domain-like"/>
    <property type="match status" value="1"/>
</dbReference>
<evidence type="ECO:0000256" key="3">
    <source>
        <dbReference type="ARBA" id="ARBA00022630"/>
    </source>
</evidence>
<reference evidence="9" key="1">
    <citation type="journal article" date="2019" name="Int. J. Syst. Evol. Microbiol.">
        <title>The Global Catalogue of Microorganisms (GCM) 10K type strain sequencing project: providing services to taxonomists for standard genome sequencing and annotation.</title>
        <authorList>
            <consortium name="The Broad Institute Genomics Platform"/>
            <consortium name="The Broad Institute Genome Sequencing Center for Infectious Disease"/>
            <person name="Wu L."/>
            <person name="Ma J."/>
        </authorList>
    </citation>
    <scope>NUCLEOTIDE SEQUENCE [LARGE SCALE GENOMIC DNA]</scope>
    <source>
        <strain evidence="9">JCM 16908</strain>
    </source>
</reference>
<feature type="domain" description="Acyl-CoA dehydrogenase/oxidase C-terminal" evidence="6">
    <location>
        <begin position="231"/>
        <end position="383"/>
    </location>
</feature>
<evidence type="ECO:0000313" key="8">
    <source>
        <dbReference type="EMBL" id="GAA3816392.1"/>
    </source>
</evidence>
<dbReference type="RefSeq" id="WP_344942382.1">
    <property type="nucleotide sequence ID" value="NZ_BAAAZR010000009.1"/>
</dbReference>
<feature type="domain" description="Acyl-CoA oxidase/dehydrogenase middle" evidence="7">
    <location>
        <begin position="122"/>
        <end position="218"/>
    </location>
</feature>
<dbReference type="InterPro" id="IPR009100">
    <property type="entry name" value="AcylCoA_DH/oxidase_NM_dom_sf"/>
</dbReference>
<protein>
    <submittedName>
        <fullName evidence="8">Acyl-CoA dehydrogenase</fullName>
    </submittedName>
</protein>
<dbReference type="Gene3D" id="1.20.140.10">
    <property type="entry name" value="Butyryl-CoA Dehydrogenase, subunit A, domain 3"/>
    <property type="match status" value="1"/>
</dbReference>
<dbReference type="PANTHER" id="PTHR43884:SF19">
    <property type="entry name" value="ACYL-COA DEHYDROGENASE FADE4-RELATED"/>
    <property type="match status" value="1"/>
</dbReference>
<dbReference type="EMBL" id="BAAAZR010000009">
    <property type="protein sequence ID" value="GAA3816392.1"/>
    <property type="molecule type" value="Genomic_DNA"/>
</dbReference>
<dbReference type="Gene3D" id="2.40.110.10">
    <property type="entry name" value="Butyryl-CoA Dehydrogenase, subunit A, domain 2"/>
    <property type="match status" value="1"/>
</dbReference>
<dbReference type="Pfam" id="PF00441">
    <property type="entry name" value="Acyl-CoA_dh_1"/>
    <property type="match status" value="1"/>
</dbReference>
<dbReference type="InterPro" id="IPR037069">
    <property type="entry name" value="AcylCoA_DH/ox_N_sf"/>
</dbReference>
<accession>A0ABP7IED6</accession>
<evidence type="ECO:0000256" key="2">
    <source>
        <dbReference type="ARBA" id="ARBA00009347"/>
    </source>
</evidence>
<comment type="cofactor">
    <cofactor evidence="1 5">
        <name>FAD</name>
        <dbReference type="ChEBI" id="CHEBI:57692"/>
    </cofactor>
</comment>
<dbReference type="PANTHER" id="PTHR43884">
    <property type="entry name" value="ACYL-COA DEHYDROGENASE"/>
    <property type="match status" value="1"/>
</dbReference>
<dbReference type="Pfam" id="PF02770">
    <property type="entry name" value="Acyl-CoA_dh_M"/>
    <property type="match status" value="1"/>
</dbReference>
<name>A0ABP7IED6_9ACTN</name>
<dbReference type="SUPFAM" id="SSF56645">
    <property type="entry name" value="Acyl-CoA dehydrogenase NM domain-like"/>
    <property type="match status" value="1"/>
</dbReference>
<keyword evidence="4 5" id="KW-0274">FAD</keyword>
<dbReference type="CDD" id="cd00567">
    <property type="entry name" value="ACAD"/>
    <property type="match status" value="1"/>
</dbReference>
<keyword evidence="3 5" id="KW-0285">Flavoprotein</keyword>
<gene>
    <name evidence="8" type="ORF">GCM10022226_41370</name>
</gene>
<keyword evidence="9" id="KW-1185">Reference proteome</keyword>
<evidence type="ECO:0000256" key="5">
    <source>
        <dbReference type="RuleBase" id="RU362125"/>
    </source>
</evidence>
<dbReference type="InterPro" id="IPR046373">
    <property type="entry name" value="Acyl-CoA_Oxase/DH_mid-dom_sf"/>
</dbReference>
<evidence type="ECO:0000313" key="9">
    <source>
        <dbReference type="Proteomes" id="UP001500888"/>
    </source>
</evidence>
<dbReference type="InterPro" id="IPR006091">
    <property type="entry name" value="Acyl-CoA_Oxase/DH_mid-dom"/>
</dbReference>
<dbReference type="Proteomes" id="UP001500888">
    <property type="component" value="Unassembled WGS sequence"/>
</dbReference>
<dbReference type="InterPro" id="IPR036250">
    <property type="entry name" value="AcylCo_DH-like_C"/>
</dbReference>
<comment type="similarity">
    <text evidence="2 5">Belongs to the acyl-CoA dehydrogenase family.</text>
</comment>
<evidence type="ECO:0000259" key="7">
    <source>
        <dbReference type="Pfam" id="PF02770"/>
    </source>
</evidence>
<sequence length="554" mass="59484">MSTFPTACELEASLGDPLSPTGPLTYGNAMAGDNAERWPHGSLSRLRGWGYPAHLVPEALGGRLTSLEELLALGRVVARRDPTVAVIASSPWASGTPVWLAGTPAQQRDLAEAVLRGQWVSLALTELDTGADLLSNELTARRVPGGFVLDGAKWLINNVRVARFVCLLVREPQLAGLRSLTMLLVDLERLPPDGYELLPRIHTHGIRGADIAGIRFRDAFVPDSALLGRPGRGLDLTIRSLVMIRTLVPGLSLGALDTGLACAFDFLRQPRPSHGPPTAGPFVREELAAAYLDLRVAETVATCCVRILQHLPALAPVASAVAKYLVPHLAESRLRSLGSVLGARYLLRQDHWSGVFEKLIRDTRLFSLFDGSEPVVLSALAAQVSCLSEPDVDPRAVDAVFRPGFVPPPFPAGLDALGTASDIDPVTAGLDEVCTELRRRAGGDHALVRAAELLHHEGGELRRDACQAVDPRSEAGQQVGERYARVFAAVCVARSCLEAGTDAFTAGPLHWTAPALNALLRPDARMPRATAEELFEELTRQYAPDPALSMARRG</sequence>
<evidence type="ECO:0000256" key="4">
    <source>
        <dbReference type="ARBA" id="ARBA00022827"/>
    </source>
</evidence>
<dbReference type="Gene3D" id="1.10.540.10">
    <property type="entry name" value="Acyl-CoA dehydrogenase/oxidase, N-terminal domain"/>
    <property type="match status" value="1"/>
</dbReference>